<evidence type="ECO:0000313" key="8">
    <source>
        <dbReference type="Proteomes" id="UP000027178"/>
    </source>
</evidence>
<keyword evidence="3" id="KW-0175">Coiled coil</keyword>
<dbReference type="InterPro" id="IPR038109">
    <property type="entry name" value="DNA_bind_recomb_sf"/>
</dbReference>
<proteinExistence type="predicted"/>
<feature type="domain" description="Recombinase zinc beta ribbon" evidence="6">
    <location>
        <begin position="125"/>
        <end position="180"/>
    </location>
</feature>
<evidence type="ECO:0008006" key="9">
    <source>
        <dbReference type="Google" id="ProtNLM"/>
    </source>
</evidence>
<evidence type="ECO:0000259" key="6">
    <source>
        <dbReference type="Pfam" id="PF13408"/>
    </source>
</evidence>
<dbReference type="PANTHER" id="PTHR30461:SF2">
    <property type="entry name" value="SERINE RECOMBINASE PINE-RELATED"/>
    <property type="match status" value="1"/>
</dbReference>
<dbReference type="Gene3D" id="3.90.1750.20">
    <property type="entry name" value="Putative Large Serine Recombinase, Chain B, Domain 2"/>
    <property type="match status" value="1"/>
</dbReference>
<evidence type="ECO:0000259" key="5">
    <source>
        <dbReference type="Pfam" id="PF07508"/>
    </source>
</evidence>
<accession>A0A066Z624</accession>
<dbReference type="EMBL" id="JNBY01000081">
    <property type="protein sequence ID" value="KDN85625.1"/>
    <property type="molecule type" value="Genomic_DNA"/>
</dbReference>
<sequence length="345" mass="36737">MAPRLFGFRDAAKSALLDDEANALREAALLRINGGAFSVSAAYLHDKGLVGTLGSEFTGQTVARLFRNPAIAGLKRKPDGRLVAAGHPGILTPEQFAQLEHRDAEEAQSDSGSRTADYEYVYGSSDLVVCGLCGASFHGLRTNAGHPGYCCPDGPRADRPGTCGRVRISAQLLEDHLGEQIVARLALPATQRDLEAAREEARALAADLREELDTLNAGVNSLAGMVLRHEITASSAKAAKAEAKQRKKEISRRIRVLERAAATPVVGSVPELVAWWNAAPAEAKAGLAQLMLHRVDVFPGGQGVRTIKPGRVKLWWRNQPPPPPVGDVRDRVSSGGDGGTARSTP</sequence>
<keyword evidence="8" id="KW-1185">Reference proteome</keyword>
<dbReference type="Pfam" id="PF07508">
    <property type="entry name" value="Recombinase"/>
    <property type="match status" value="1"/>
</dbReference>
<protein>
    <recommendedName>
        <fullName evidence="9">Recombinase domain-containing protein</fullName>
    </recommendedName>
</protein>
<gene>
    <name evidence="7" type="ORF">KCH_26420</name>
</gene>
<dbReference type="GO" id="GO:0003677">
    <property type="term" value="F:DNA binding"/>
    <property type="evidence" value="ECO:0007669"/>
    <property type="project" value="UniProtKB-KW"/>
</dbReference>
<evidence type="ECO:0000256" key="4">
    <source>
        <dbReference type="SAM" id="MobiDB-lite"/>
    </source>
</evidence>
<name>A0A066Z624_9ACTN</name>
<organism evidence="7 8">
    <name type="scientific">Kitasatospora cheerisanensis KCTC 2395</name>
    <dbReference type="NCBI Taxonomy" id="1348663"/>
    <lineage>
        <taxon>Bacteria</taxon>
        <taxon>Bacillati</taxon>
        <taxon>Actinomycetota</taxon>
        <taxon>Actinomycetes</taxon>
        <taxon>Kitasatosporales</taxon>
        <taxon>Streptomycetaceae</taxon>
        <taxon>Kitasatospora</taxon>
    </lineage>
</organism>
<evidence type="ECO:0000256" key="3">
    <source>
        <dbReference type="SAM" id="Coils"/>
    </source>
</evidence>
<dbReference type="GO" id="GO:0000150">
    <property type="term" value="F:DNA strand exchange activity"/>
    <property type="evidence" value="ECO:0007669"/>
    <property type="project" value="InterPro"/>
</dbReference>
<dbReference type="eggNOG" id="COG1961">
    <property type="taxonomic scope" value="Bacteria"/>
</dbReference>
<dbReference type="RefSeq" id="WP_035862603.1">
    <property type="nucleotide sequence ID" value="NZ_KK853997.1"/>
</dbReference>
<dbReference type="Proteomes" id="UP000027178">
    <property type="component" value="Unassembled WGS sequence"/>
</dbReference>
<evidence type="ECO:0000256" key="2">
    <source>
        <dbReference type="ARBA" id="ARBA00023172"/>
    </source>
</evidence>
<dbReference type="HOGENOM" id="CLU_803579_0_0_11"/>
<feature type="region of interest" description="Disordered" evidence="4">
    <location>
        <begin position="316"/>
        <end position="345"/>
    </location>
</feature>
<dbReference type="InterPro" id="IPR011109">
    <property type="entry name" value="DNA_bind_recombinase_dom"/>
</dbReference>
<feature type="coiled-coil region" evidence="3">
    <location>
        <begin position="187"/>
        <end position="260"/>
    </location>
</feature>
<dbReference type="PATRIC" id="fig|1348663.4.peg.2547"/>
<dbReference type="AlphaFoldDB" id="A0A066Z624"/>
<comment type="caution">
    <text evidence="7">The sequence shown here is derived from an EMBL/GenBank/DDBJ whole genome shotgun (WGS) entry which is preliminary data.</text>
</comment>
<dbReference type="InterPro" id="IPR050639">
    <property type="entry name" value="SSR_resolvase"/>
</dbReference>
<feature type="domain" description="Recombinase" evidence="5">
    <location>
        <begin position="19"/>
        <end position="101"/>
    </location>
</feature>
<evidence type="ECO:0000256" key="1">
    <source>
        <dbReference type="ARBA" id="ARBA00023125"/>
    </source>
</evidence>
<dbReference type="PANTHER" id="PTHR30461">
    <property type="entry name" value="DNA-INVERTASE FROM LAMBDOID PROPHAGE"/>
    <property type="match status" value="1"/>
</dbReference>
<keyword evidence="2" id="KW-0233">DNA recombination</keyword>
<dbReference type="InterPro" id="IPR025827">
    <property type="entry name" value="Zn_ribbon_recom_dom"/>
</dbReference>
<reference evidence="7 8" key="1">
    <citation type="submission" date="2014-05" db="EMBL/GenBank/DDBJ databases">
        <title>Draft Genome Sequence of Kitasatospora cheerisanensis KCTC 2395.</title>
        <authorList>
            <person name="Nam D.H."/>
        </authorList>
    </citation>
    <scope>NUCLEOTIDE SEQUENCE [LARGE SCALE GENOMIC DNA]</scope>
    <source>
        <strain evidence="7 8">KCTC 2395</strain>
    </source>
</reference>
<evidence type="ECO:0000313" key="7">
    <source>
        <dbReference type="EMBL" id="KDN85625.1"/>
    </source>
</evidence>
<keyword evidence="1" id="KW-0238">DNA-binding</keyword>
<dbReference type="Pfam" id="PF13408">
    <property type="entry name" value="Zn_ribbon_recom"/>
    <property type="match status" value="1"/>
</dbReference>